<dbReference type="EMBL" id="PQFF01000337">
    <property type="protein sequence ID" value="RHZ58320.1"/>
    <property type="molecule type" value="Genomic_DNA"/>
</dbReference>
<organism evidence="1 2">
    <name type="scientific">Diversispora epigaea</name>
    <dbReference type="NCBI Taxonomy" id="1348612"/>
    <lineage>
        <taxon>Eukaryota</taxon>
        <taxon>Fungi</taxon>
        <taxon>Fungi incertae sedis</taxon>
        <taxon>Mucoromycota</taxon>
        <taxon>Glomeromycotina</taxon>
        <taxon>Glomeromycetes</taxon>
        <taxon>Diversisporales</taxon>
        <taxon>Diversisporaceae</taxon>
        <taxon>Diversispora</taxon>
    </lineage>
</organism>
<dbReference type="Gene3D" id="2.40.10.10">
    <property type="entry name" value="Trypsin-like serine proteases"/>
    <property type="match status" value="2"/>
</dbReference>
<evidence type="ECO:0000313" key="2">
    <source>
        <dbReference type="Proteomes" id="UP000266861"/>
    </source>
</evidence>
<evidence type="ECO:0008006" key="3">
    <source>
        <dbReference type="Google" id="ProtNLM"/>
    </source>
</evidence>
<dbReference type="Proteomes" id="UP000266861">
    <property type="component" value="Unassembled WGS sequence"/>
</dbReference>
<dbReference type="AlphaFoldDB" id="A0A397HD84"/>
<reference evidence="1 2" key="1">
    <citation type="submission" date="2018-08" db="EMBL/GenBank/DDBJ databases">
        <title>Genome and evolution of the arbuscular mycorrhizal fungus Diversispora epigaea (formerly Glomus versiforme) and its bacterial endosymbionts.</title>
        <authorList>
            <person name="Sun X."/>
            <person name="Fei Z."/>
            <person name="Harrison M."/>
        </authorList>
    </citation>
    <scope>NUCLEOTIDE SEQUENCE [LARGE SCALE GENOMIC DNA]</scope>
    <source>
        <strain evidence="1 2">IT104</strain>
    </source>
</reference>
<dbReference type="InterPro" id="IPR009003">
    <property type="entry name" value="Peptidase_S1_PA"/>
</dbReference>
<dbReference type="SUPFAM" id="SSF50494">
    <property type="entry name" value="Trypsin-like serine proteases"/>
    <property type="match status" value="1"/>
</dbReference>
<comment type="caution">
    <text evidence="1">The sequence shown here is derived from an EMBL/GenBank/DDBJ whole genome shotgun (WGS) entry which is preliminary data.</text>
</comment>
<dbReference type="InterPro" id="IPR043504">
    <property type="entry name" value="Peptidase_S1_PA_chymotrypsin"/>
</dbReference>
<sequence>MGWRISITTLYASSGGNVFITAEHCLFNIDGPWFHKSWESRDSNTFGNSIGSRIFAKDNHPDIGYIDLGGNVQPTYNIQNSDDTEFPLLKITGWGIAGVGAFICRSSFTHIACGRILLTGQTVKIEETAGIVFNLDVISFSDTAPQMGDVGGAYFAFDNSHTDVDAVGIHVGSGCLQYPGYPPCTSTNVAFMEPIDRTLFSYDCGS</sequence>
<protein>
    <recommendedName>
        <fullName evidence="3">Peptidase S1 domain-containing protein</fullName>
    </recommendedName>
</protein>
<keyword evidence="2" id="KW-1185">Reference proteome</keyword>
<accession>A0A397HD84</accession>
<dbReference type="OrthoDB" id="2494107at2759"/>
<name>A0A397HD84_9GLOM</name>
<gene>
    <name evidence="1" type="ORF">Glove_374g37</name>
</gene>
<proteinExistence type="predicted"/>
<evidence type="ECO:0000313" key="1">
    <source>
        <dbReference type="EMBL" id="RHZ58320.1"/>
    </source>
</evidence>